<evidence type="ECO:0000313" key="3">
    <source>
        <dbReference type="Proteomes" id="UP000054477"/>
    </source>
</evidence>
<reference evidence="3" key="2">
    <citation type="submission" date="2015-01" db="EMBL/GenBank/DDBJ databases">
        <title>Evolutionary Origins and Diversification of the Mycorrhizal Mutualists.</title>
        <authorList>
            <consortium name="DOE Joint Genome Institute"/>
            <consortium name="Mycorrhizal Genomics Consortium"/>
            <person name="Kohler A."/>
            <person name="Kuo A."/>
            <person name="Nagy L.G."/>
            <person name="Floudas D."/>
            <person name="Copeland A."/>
            <person name="Barry K.W."/>
            <person name="Cichocki N."/>
            <person name="Veneault-Fourrey C."/>
            <person name="LaButti K."/>
            <person name="Lindquist E.A."/>
            <person name="Lipzen A."/>
            <person name="Lundell T."/>
            <person name="Morin E."/>
            <person name="Murat C."/>
            <person name="Riley R."/>
            <person name="Ohm R."/>
            <person name="Sun H."/>
            <person name="Tunlid A."/>
            <person name="Henrissat B."/>
            <person name="Grigoriev I.V."/>
            <person name="Hibbett D.S."/>
            <person name="Martin F."/>
        </authorList>
    </citation>
    <scope>NUCLEOTIDE SEQUENCE [LARGE SCALE GENOMIC DNA]</scope>
    <source>
        <strain evidence="3">LaAM-08-1</strain>
    </source>
</reference>
<proteinExistence type="predicted"/>
<dbReference type="AlphaFoldDB" id="A0A0C9YAV4"/>
<dbReference type="Proteomes" id="UP000054477">
    <property type="component" value="Unassembled WGS sequence"/>
</dbReference>
<dbReference type="HOGENOM" id="CLU_2942114_0_0_1"/>
<reference evidence="2 3" key="1">
    <citation type="submission" date="2014-04" db="EMBL/GenBank/DDBJ databases">
        <authorList>
            <consortium name="DOE Joint Genome Institute"/>
            <person name="Kuo A."/>
            <person name="Kohler A."/>
            <person name="Nagy L.G."/>
            <person name="Floudas D."/>
            <person name="Copeland A."/>
            <person name="Barry K.W."/>
            <person name="Cichocki N."/>
            <person name="Veneault-Fourrey C."/>
            <person name="LaButti K."/>
            <person name="Lindquist E.A."/>
            <person name="Lipzen A."/>
            <person name="Lundell T."/>
            <person name="Morin E."/>
            <person name="Murat C."/>
            <person name="Sun H."/>
            <person name="Tunlid A."/>
            <person name="Henrissat B."/>
            <person name="Grigoriev I.V."/>
            <person name="Hibbett D.S."/>
            <person name="Martin F."/>
            <person name="Nordberg H.P."/>
            <person name="Cantor M.N."/>
            <person name="Hua S.X."/>
        </authorList>
    </citation>
    <scope>NUCLEOTIDE SEQUENCE [LARGE SCALE GENOMIC DNA]</scope>
    <source>
        <strain evidence="2 3">LaAM-08-1</strain>
    </source>
</reference>
<accession>A0A0C9YAV4</accession>
<feature type="compositionally biased region" description="Pro residues" evidence="1">
    <location>
        <begin position="51"/>
        <end position="60"/>
    </location>
</feature>
<sequence length="60" mass="6665">MENLHVAPHTQYEFLLPSVPVRLANDEREVLPRSPEFPMTTAGFWSLTETPPAPPPAPSP</sequence>
<evidence type="ECO:0000256" key="1">
    <source>
        <dbReference type="SAM" id="MobiDB-lite"/>
    </source>
</evidence>
<evidence type="ECO:0000313" key="2">
    <source>
        <dbReference type="EMBL" id="KIK05198.1"/>
    </source>
</evidence>
<organism evidence="2 3">
    <name type="scientific">Laccaria amethystina LaAM-08-1</name>
    <dbReference type="NCBI Taxonomy" id="1095629"/>
    <lineage>
        <taxon>Eukaryota</taxon>
        <taxon>Fungi</taxon>
        <taxon>Dikarya</taxon>
        <taxon>Basidiomycota</taxon>
        <taxon>Agaricomycotina</taxon>
        <taxon>Agaricomycetes</taxon>
        <taxon>Agaricomycetidae</taxon>
        <taxon>Agaricales</taxon>
        <taxon>Agaricineae</taxon>
        <taxon>Hydnangiaceae</taxon>
        <taxon>Laccaria</taxon>
    </lineage>
</organism>
<dbReference type="EMBL" id="KN838562">
    <property type="protein sequence ID" value="KIK05198.1"/>
    <property type="molecule type" value="Genomic_DNA"/>
</dbReference>
<keyword evidence="3" id="KW-1185">Reference proteome</keyword>
<name>A0A0C9YAV4_9AGAR</name>
<gene>
    <name evidence="2" type="ORF">K443DRAFT_367569</name>
</gene>
<feature type="region of interest" description="Disordered" evidence="1">
    <location>
        <begin position="32"/>
        <end position="60"/>
    </location>
</feature>
<protein>
    <submittedName>
        <fullName evidence="2">Uncharacterized protein</fullName>
    </submittedName>
</protein>